<comment type="caution">
    <text evidence="2">The sequence shown here is derived from an EMBL/GenBank/DDBJ whole genome shotgun (WGS) entry which is preliminary data.</text>
</comment>
<protein>
    <recommendedName>
        <fullName evidence="1">SpoVT-AbrB domain-containing protein</fullName>
    </recommendedName>
</protein>
<dbReference type="InterPro" id="IPR037914">
    <property type="entry name" value="SpoVT-AbrB_sf"/>
</dbReference>
<evidence type="ECO:0000313" key="2">
    <source>
        <dbReference type="EMBL" id="GAH20124.1"/>
    </source>
</evidence>
<dbReference type="Pfam" id="PF04014">
    <property type="entry name" value="MazE_antitoxin"/>
    <property type="match status" value="1"/>
</dbReference>
<reference evidence="2" key="1">
    <citation type="journal article" date="2014" name="Front. Microbiol.">
        <title>High frequency of phylogenetically diverse reductive dehalogenase-homologous genes in deep subseafloor sedimentary metagenomes.</title>
        <authorList>
            <person name="Kawai M."/>
            <person name="Futagami T."/>
            <person name="Toyoda A."/>
            <person name="Takaki Y."/>
            <person name="Nishi S."/>
            <person name="Hori S."/>
            <person name="Arai W."/>
            <person name="Tsubouchi T."/>
            <person name="Morono Y."/>
            <person name="Uchiyama I."/>
            <person name="Ito T."/>
            <person name="Fujiyama A."/>
            <person name="Inagaki F."/>
            <person name="Takami H."/>
        </authorList>
    </citation>
    <scope>NUCLEOTIDE SEQUENCE</scope>
    <source>
        <strain evidence="2">Expedition CK06-06</strain>
    </source>
</reference>
<sequence length="50" mass="5771">MSVEEKEESFVRRIVVGGRVTVPYEIREKLGLKKGDLVNLKIRKVEQGKE</sequence>
<feature type="domain" description="SpoVT-AbrB" evidence="1">
    <location>
        <begin position="18"/>
        <end position="42"/>
    </location>
</feature>
<proteinExistence type="predicted"/>
<dbReference type="GO" id="GO:0003677">
    <property type="term" value="F:DNA binding"/>
    <property type="evidence" value="ECO:0007669"/>
    <property type="project" value="InterPro"/>
</dbReference>
<dbReference type="AlphaFoldDB" id="X1ESI8"/>
<accession>X1ESI8</accession>
<name>X1ESI8_9ZZZZ</name>
<evidence type="ECO:0000259" key="1">
    <source>
        <dbReference type="Pfam" id="PF04014"/>
    </source>
</evidence>
<dbReference type="Gene3D" id="2.10.260.10">
    <property type="match status" value="1"/>
</dbReference>
<dbReference type="SUPFAM" id="SSF89447">
    <property type="entry name" value="AbrB/MazE/MraZ-like"/>
    <property type="match status" value="1"/>
</dbReference>
<dbReference type="InterPro" id="IPR007159">
    <property type="entry name" value="SpoVT-AbrB_dom"/>
</dbReference>
<organism evidence="2">
    <name type="scientific">marine sediment metagenome</name>
    <dbReference type="NCBI Taxonomy" id="412755"/>
    <lineage>
        <taxon>unclassified sequences</taxon>
        <taxon>metagenomes</taxon>
        <taxon>ecological metagenomes</taxon>
    </lineage>
</organism>
<gene>
    <name evidence="2" type="ORF">S03H2_08864</name>
</gene>
<dbReference type="EMBL" id="BARU01004392">
    <property type="protein sequence ID" value="GAH20124.1"/>
    <property type="molecule type" value="Genomic_DNA"/>
</dbReference>